<evidence type="ECO:0000313" key="1">
    <source>
        <dbReference type="EMBL" id="RXH75094.1"/>
    </source>
</evidence>
<sequence length="48" mass="5506">MKPGTSYWRSIRNDICHALEELGCFMAILPNKLPLEELRNSFLGALQE</sequence>
<dbReference type="Proteomes" id="UP000290289">
    <property type="component" value="Chromosome 15"/>
</dbReference>
<reference evidence="1 2" key="1">
    <citation type="submission" date="2018-10" db="EMBL/GenBank/DDBJ databases">
        <title>A high-quality apple genome assembly.</title>
        <authorList>
            <person name="Hu J."/>
        </authorList>
    </citation>
    <scope>NUCLEOTIDE SEQUENCE [LARGE SCALE GENOMIC DNA]</scope>
    <source>
        <strain evidence="2">cv. HFTH1</strain>
        <tissue evidence="1">Young leaf</tissue>
    </source>
</reference>
<accession>A0A498HY68</accession>
<protein>
    <submittedName>
        <fullName evidence="1">Uncharacterized protein</fullName>
    </submittedName>
</protein>
<gene>
    <name evidence="1" type="ORF">DVH24_029815</name>
</gene>
<name>A0A498HY68_MALDO</name>
<dbReference type="EMBL" id="RDQH01000341">
    <property type="protein sequence ID" value="RXH75094.1"/>
    <property type="molecule type" value="Genomic_DNA"/>
</dbReference>
<keyword evidence="2" id="KW-1185">Reference proteome</keyword>
<dbReference type="AlphaFoldDB" id="A0A498HY68"/>
<proteinExistence type="predicted"/>
<evidence type="ECO:0000313" key="2">
    <source>
        <dbReference type="Proteomes" id="UP000290289"/>
    </source>
</evidence>
<organism evidence="1 2">
    <name type="scientific">Malus domestica</name>
    <name type="common">Apple</name>
    <name type="synonym">Pyrus malus</name>
    <dbReference type="NCBI Taxonomy" id="3750"/>
    <lineage>
        <taxon>Eukaryota</taxon>
        <taxon>Viridiplantae</taxon>
        <taxon>Streptophyta</taxon>
        <taxon>Embryophyta</taxon>
        <taxon>Tracheophyta</taxon>
        <taxon>Spermatophyta</taxon>
        <taxon>Magnoliopsida</taxon>
        <taxon>eudicotyledons</taxon>
        <taxon>Gunneridae</taxon>
        <taxon>Pentapetalae</taxon>
        <taxon>rosids</taxon>
        <taxon>fabids</taxon>
        <taxon>Rosales</taxon>
        <taxon>Rosaceae</taxon>
        <taxon>Amygdaloideae</taxon>
        <taxon>Maleae</taxon>
        <taxon>Malus</taxon>
    </lineage>
</organism>
<comment type="caution">
    <text evidence="1">The sequence shown here is derived from an EMBL/GenBank/DDBJ whole genome shotgun (WGS) entry which is preliminary data.</text>
</comment>